<organism evidence="1 2">
    <name type="scientific">Kiloniella antarctica</name>
    <dbReference type="NCBI Taxonomy" id="1550907"/>
    <lineage>
        <taxon>Bacteria</taxon>
        <taxon>Pseudomonadati</taxon>
        <taxon>Pseudomonadota</taxon>
        <taxon>Alphaproteobacteria</taxon>
        <taxon>Rhodospirillales</taxon>
        <taxon>Kiloniellaceae</taxon>
        <taxon>Kiloniella</taxon>
    </lineage>
</organism>
<name>A0ABW5BJQ4_9PROT</name>
<dbReference type="PANTHER" id="PTHR30037:SF4">
    <property type="entry name" value="DNA-3-METHYLADENINE GLYCOSYLASE I"/>
    <property type="match status" value="1"/>
</dbReference>
<dbReference type="Proteomes" id="UP001597294">
    <property type="component" value="Unassembled WGS sequence"/>
</dbReference>
<protein>
    <submittedName>
        <fullName evidence="1">DNA-3-methyladenine glycosylase I</fullName>
    </submittedName>
</protein>
<gene>
    <name evidence="1" type="ORF">ACFSKO_05810</name>
</gene>
<comment type="caution">
    <text evidence="1">The sequence shown here is derived from an EMBL/GenBank/DDBJ whole genome shotgun (WGS) entry which is preliminary data.</text>
</comment>
<dbReference type="Pfam" id="PF03352">
    <property type="entry name" value="Adenine_glyco"/>
    <property type="match status" value="1"/>
</dbReference>
<dbReference type="RefSeq" id="WP_380249342.1">
    <property type="nucleotide sequence ID" value="NZ_JBHUII010000001.1"/>
</dbReference>
<evidence type="ECO:0000313" key="1">
    <source>
        <dbReference type="EMBL" id="MFD2205113.1"/>
    </source>
</evidence>
<dbReference type="InterPro" id="IPR052891">
    <property type="entry name" value="DNA-3mA_glycosylase"/>
</dbReference>
<reference evidence="2" key="1">
    <citation type="journal article" date="2019" name="Int. J. Syst. Evol. Microbiol.">
        <title>The Global Catalogue of Microorganisms (GCM) 10K type strain sequencing project: providing services to taxonomists for standard genome sequencing and annotation.</title>
        <authorList>
            <consortium name="The Broad Institute Genomics Platform"/>
            <consortium name="The Broad Institute Genome Sequencing Center for Infectious Disease"/>
            <person name="Wu L."/>
            <person name="Ma J."/>
        </authorList>
    </citation>
    <scope>NUCLEOTIDE SEQUENCE [LARGE SCALE GENOMIC DNA]</scope>
    <source>
        <strain evidence="2">CGMCC 4.7192</strain>
    </source>
</reference>
<dbReference type="InterPro" id="IPR004597">
    <property type="entry name" value="Tag"/>
</dbReference>
<accession>A0ABW5BJQ4</accession>
<dbReference type="Gene3D" id="1.10.340.30">
    <property type="entry name" value="Hypothetical protein, domain 2"/>
    <property type="match status" value="1"/>
</dbReference>
<dbReference type="SUPFAM" id="SSF48150">
    <property type="entry name" value="DNA-glycosylase"/>
    <property type="match status" value="1"/>
</dbReference>
<dbReference type="InterPro" id="IPR005019">
    <property type="entry name" value="Adenine_glyco"/>
</dbReference>
<dbReference type="NCBIfam" id="TIGR00624">
    <property type="entry name" value="tag"/>
    <property type="match status" value="1"/>
</dbReference>
<dbReference type="EMBL" id="JBHUII010000001">
    <property type="protein sequence ID" value="MFD2205113.1"/>
    <property type="molecule type" value="Genomic_DNA"/>
</dbReference>
<proteinExistence type="predicted"/>
<evidence type="ECO:0000313" key="2">
    <source>
        <dbReference type="Proteomes" id="UP001597294"/>
    </source>
</evidence>
<dbReference type="PANTHER" id="PTHR30037">
    <property type="entry name" value="DNA-3-METHYLADENINE GLYCOSYLASE 1"/>
    <property type="match status" value="1"/>
</dbReference>
<dbReference type="InterPro" id="IPR011257">
    <property type="entry name" value="DNA_glycosylase"/>
</dbReference>
<sequence length="197" mass="22502">MGKISEESVRCAWVSDETLYLDYHDQEWGVPVTDDRELFEMLILEGAQAGLSWITILRKRENYRAAFKKFDPYAIIELTDHDVERLMSDEGIIRNRLKIKSVISNANAWVEIMKAGEGAFCDLIWSVVAGKTIINRWNDLNETPTSTAESEELSKLLKKKGFKFVGPTICYAYMQACGMVNDHVTGCFRHEEISPRA</sequence>
<keyword evidence="2" id="KW-1185">Reference proteome</keyword>